<feature type="domain" description="Restriction endonuclease type II EcoRII C-terminal" evidence="1">
    <location>
        <begin position="234"/>
        <end position="397"/>
    </location>
</feature>
<feature type="domain" description="Restriction endonuclease type II EcoRII N-terminal" evidence="2">
    <location>
        <begin position="36"/>
        <end position="149"/>
    </location>
</feature>
<protein>
    <submittedName>
        <fullName evidence="3">Restriction endonuclease</fullName>
    </submittedName>
</protein>
<sequence length="406" mass="47724">MKQSKTLWKRVGSSMQPHSSEQLTKAIQAAKQYGRFYCKFVTANDVGLTNAHQEGLHIAKGAWNIFFEEEGVKGENKDKYVKIHIDGYYPFESRIIYYGKGTRNEYRITRFWTNSPYDKEQQVGNLVIFIPLDSENLKVYIFDTEEEIENFEETFSLSLINNNAVYFAGEKRDTDLSEKLELRINQSAALFEEFPETIRLAELARELFMEVYRRKGFDPDKMLLKWIETEYSVFRAIEKNIYKPYLIEPFYELDPLLEFASSALNRRKSRAGKSLEHHIDFIFRKTNIPFSHPGKTEGKKKPDFLLPSSNEYGDQLYDPNNLIFLGAKTTCKDRWRQILNEANRIPVKHLLTLQQGITVNQLEEMQDEQVILVVPEPYHKAYPESHRDRLWTVAQFIKFAKEKYTV</sequence>
<dbReference type="SUPFAM" id="SSF52980">
    <property type="entry name" value="Restriction endonuclease-like"/>
    <property type="match status" value="1"/>
</dbReference>
<evidence type="ECO:0000259" key="1">
    <source>
        <dbReference type="Pfam" id="PF09019"/>
    </source>
</evidence>
<organism evidence="3 4">
    <name type="scientific">Filobacillus milosensis</name>
    <dbReference type="NCBI Taxonomy" id="94137"/>
    <lineage>
        <taxon>Bacteria</taxon>
        <taxon>Bacillati</taxon>
        <taxon>Bacillota</taxon>
        <taxon>Bacilli</taxon>
        <taxon>Bacillales</taxon>
        <taxon>Bacillaceae</taxon>
        <taxon>Filobacillus</taxon>
    </lineage>
</organism>
<evidence type="ECO:0000259" key="2">
    <source>
        <dbReference type="Pfam" id="PF09217"/>
    </source>
</evidence>
<keyword evidence="3" id="KW-0540">Nuclease</keyword>
<evidence type="ECO:0000313" key="3">
    <source>
        <dbReference type="EMBL" id="TFB21461.1"/>
    </source>
</evidence>
<dbReference type="GO" id="GO:0003677">
    <property type="term" value="F:DNA binding"/>
    <property type="evidence" value="ECO:0007669"/>
    <property type="project" value="InterPro"/>
</dbReference>
<dbReference type="AlphaFoldDB" id="A0A4Y8IMN4"/>
<dbReference type="InterPro" id="IPR015109">
    <property type="entry name" value="Restrct_endonuc_II_EcoRII_C"/>
</dbReference>
<gene>
    <name evidence="3" type="ORF">E3U55_09120</name>
</gene>
<name>A0A4Y8IMN4_9BACI</name>
<dbReference type="InterPro" id="IPR011335">
    <property type="entry name" value="Restrct_endonuc-II-like"/>
</dbReference>
<keyword evidence="3" id="KW-0255">Endonuclease</keyword>
<dbReference type="Pfam" id="PF09217">
    <property type="entry name" value="EcoRII-N"/>
    <property type="match status" value="1"/>
</dbReference>
<accession>A0A4Y8IMN4</accession>
<reference evidence="3 4" key="1">
    <citation type="submission" date="2019-03" db="EMBL/GenBank/DDBJ databases">
        <authorList>
            <person name="He R.-H."/>
        </authorList>
    </citation>
    <scope>NUCLEOTIDE SEQUENCE [LARGE SCALE GENOMIC DNA]</scope>
    <source>
        <strain evidence="4">SH 714</strain>
    </source>
</reference>
<dbReference type="Proteomes" id="UP000297975">
    <property type="component" value="Unassembled WGS sequence"/>
</dbReference>
<evidence type="ECO:0000313" key="4">
    <source>
        <dbReference type="Proteomes" id="UP000297975"/>
    </source>
</evidence>
<comment type="caution">
    <text evidence="3">The sequence shown here is derived from an EMBL/GenBank/DDBJ whole genome shotgun (WGS) entry which is preliminary data.</text>
</comment>
<dbReference type="GO" id="GO:0009307">
    <property type="term" value="P:DNA restriction-modification system"/>
    <property type="evidence" value="ECO:0007669"/>
    <property type="project" value="InterPro"/>
</dbReference>
<keyword evidence="4" id="KW-1185">Reference proteome</keyword>
<dbReference type="Pfam" id="PF09019">
    <property type="entry name" value="EcoRII-C"/>
    <property type="match status" value="1"/>
</dbReference>
<dbReference type="EMBL" id="SOPW01000008">
    <property type="protein sequence ID" value="TFB21461.1"/>
    <property type="molecule type" value="Genomic_DNA"/>
</dbReference>
<keyword evidence="3" id="KW-0378">Hydrolase</keyword>
<dbReference type="Gene3D" id="3.40.91.80">
    <property type="match status" value="1"/>
</dbReference>
<dbReference type="InterPro" id="IPR015300">
    <property type="entry name" value="DNA-bd_pseudobarrel_sf"/>
</dbReference>
<dbReference type="OrthoDB" id="9797574at2"/>
<dbReference type="Gene3D" id="2.40.330.10">
    <property type="entry name" value="DNA-binding pseudobarrel domain"/>
    <property type="match status" value="1"/>
</dbReference>
<dbReference type="InterPro" id="IPR038365">
    <property type="entry name" value="EcoRII_C_sf"/>
</dbReference>
<dbReference type="SUPFAM" id="SSF101936">
    <property type="entry name" value="DNA-binding pseudobarrel domain"/>
    <property type="match status" value="1"/>
</dbReference>
<dbReference type="GO" id="GO:0009036">
    <property type="term" value="F:type II site-specific deoxyribonuclease activity"/>
    <property type="evidence" value="ECO:0007669"/>
    <property type="project" value="InterPro"/>
</dbReference>
<proteinExistence type="predicted"/>
<dbReference type="InterPro" id="IPR023372">
    <property type="entry name" value="Rest_endonuc_II_EcoRII_N"/>
</dbReference>